<proteinExistence type="predicted"/>
<dbReference type="EMBL" id="VORO01000053">
    <property type="protein sequence ID" value="TXD86529.1"/>
    <property type="molecule type" value="Genomic_DNA"/>
</dbReference>
<sequence>MKNLLLLLTITLTLSCCKKDDDQSENPIDQLPPATQTGEQTFGCLINGEAFVPPSFGSNSPSAFYQFVDGAYTLSIYGSISGGPNLKSINIGCLDMPLIQETNYTLRERITNNYFGNYNIGGGITYSGSSSTEYPGTLVITNFDPDNFIISGTFEFTVLDSDGGEINITNGRFDMNYTN</sequence>
<reference evidence="1 2" key="1">
    <citation type="submission" date="2019-08" db="EMBL/GenBank/DDBJ databases">
        <title>Genomes of Subsaximicrobium wynnwilliamsii strains.</title>
        <authorList>
            <person name="Bowman J.P."/>
        </authorList>
    </citation>
    <scope>NUCLEOTIDE SEQUENCE [LARGE SCALE GENOMIC DNA]</scope>
    <source>
        <strain evidence="1 2">2-80-2</strain>
    </source>
</reference>
<dbReference type="OrthoDB" id="881763at2"/>
<dbReference type="Proteomes" id="UP000321578">
    <property type="component" value="Unassembled WGS sequence"/>
</dbReference>
<name>A0A5C6ZC83_9FLAO</name>
<protein>
    <recommendedName>
        <fullName evidence="3">Lipoprotein</fullName>
    </recommendedName>
</protein>
<accession>A0A5C6ZC83</accession>
<evidence type="ECO:0008006" key="3">
    <source>
        <dbReference type="Google" id="ProtNLM"/>
    </source>
</evidence>
<organism evidence="1 2">
    <name type="scientific">Subsaximicrobium wynnwilliamsii</name>
    <dbReference type="NCBI Taxonomy" id="291179"/>
    <lineage>
        <taxon>Bacteria</taxon>
        <taxon>Pseudomonadati</taxon>
        <taxon>Bacteroidota</taxon>
        <taxon>Flavobacteriia</taxon>
        <taxon>Flavobacteriales</taxon>
        <taxon>Flavobacteriaceae</taxon>
        <taxon>Subsaximicrobium</taxon>
    </lineage>
</organism>
<dbReference type="PROSITE" id="PS51257">
    <property type="entry name" value="PROKAR_LIPOPROTEIN"/>
    <property type="match status" value="1"/>
</dbReference>
<dbReference type="AlphaFoldDB" id="A0A5C6ZC83"/>
<evidence type="ECO:0000313" key="2">
    <source>
        <dbReference type="Proteomes" id="UP000321578"/>
    </source>
</evidence>
<dbReference type="RefSeq" id="WP_147088476.1">
    <property type="nucleotide sequence ID" value="NZ_VORM01000054.1"/>
</dbReference>
<evidence type="ECO:0000313" key="1">
    <source>
        <dbReference type="EMBL" id="TXD86529.1"/>
    </source>
</evidence>
<keyword evidence="2" id="KW-1185">Reference proteome</keyword>
<comment type="caution">
    <text evidence="1">The sequence shown here is derived from an EMBL/GenBank/DDBJ whole genome shotgun (WGS) entry which is preliminary data.</text>
</comment>
<gene>
    <name evidence="1" type="ORF">ESY86_19970</name>
</gene>